<evidence type="ECO:0000259" key="1">
    <source>
        <dbReference type="Pfam" id="PF13358"/>
    </source>
</evidence>
<feature type="domain" description="Tc1-like transposase DDE" evidence="1">
    <location>
        <begin position="18"/>
        <end position="169"/>
    </location>
</feature>
<dbReference type="Proteomes" id="UP001217485">
    <property type="component" value="Unassembled WGS sequence"/>
</dbReference>
<dbReference type="InterPro" id="IPR038717">
    <property type="entry name" value="Tc1-like_DDE_dom"/>
</dbReference>
<name>A0ABT5C7Y1_9BACT</name>
<dbReference type="Pfam" id="PF13358">
    <property type="entry name" value="DDE_3"/>
    <property type="match status" value="1"/>
</dbReference>
<evidence type="ECO:0000313" key="3">
    <source>
        <dbReference type="Proteomes" id="UP001217485"/>
    </source>
</evidence>
<dbReference type="NCBIfam" id="NF033545">
    <property type="entry name" value="transpos_IS630"/>
    <property type="match status" value="1"/>
</dbReference>
<keyword evidence="3" id="KW-1185">Reference proteome</keyword>
<comment type="caution">
    <text evidence="2">The sequence shown here is derived from an EMBL/GenBank/DDBJ whole genome shotgun (WGS) entry which is preliminary data.</text>
</comment>
<organism evidence="2 3">
    <name type="scientific">Sorangium atrum</name>
    <dbReference type="NCBI Taxonomy" id="2995308"/>
    <lineage>
        <taxon>Bacteria</taxon>
        <taxon>Pseudomonadati</taxon>
        <taxon>Myxococcota</taxon>
        <taxon>Polyangia</taxon>
        <taxon>Polyangiales</taxon>
        <taxon>Polyangiaceae</taxon>
        <taxon>Sorangium</taxon>
    </lineage>
</organism>
<sequence>MKDVLELYARPHDPSEPVVALDERPVVLHDSARPDRPMRRGKPRRIDYEYVRRGTANIFCIVEPKTGRHLTHATEDRTRPSFALAAERIARAYPRASRIHLVLDNLNTHTPASLIKAFGAERGHALASRFEFHHTPKHASWLNAAEIEASLVSRECLGRNRIPTLKELRARVQQWNAAADRGRRRINWKFTVRDAERIFGSDWFNRIVSEH</sequence>
<dbReference type="InterPro" id="IPR047655">
    <property type="entry name" value="Transpos_IS630-like"/>
</dbReference>
<reference evidence="2 3" key="1">
    <citation type="submission" date="2023-01" db="EMBL/GenBank/DDBJ databases">
        <title>Minimal conservation of predation-associated metabolite biosynthetic gene clusters underscores biosynthetic potential of Myxococcota including descriptions for ten novel species: Archangium lansinium sp. nov., Myxococcus landrumus sp. nov., Nannocystis bai.</title>
        <authorList>
            <person name="Ahearne A."/>
            <person name="Stevens C."/>
            <person name="Dowd S."/>
        </authorList>
    </citation>
    <scope>NUCLEOTIDE SEQUENCE [LARGE SCALE GENOMIC DNA]</scope>
    <source>
        <strain evidence="2 3">WIWO2</strain>
    </source>
</reference>
<proteinExistence type="predicted"/>
<accession>A0ABT5C7Y1</accession>
<dbReference type="EMBL" id="JAQNDK010000003">
    <property type="protein sequence ID" value="MDC0681869.1"/>
    <property type="molecule type" value="Genomic_DNA"/>
</dbReference>
<protein>
    <submittedName>
        <fullName evidence="2">IS630 family transposase</fullName>
    </submittedName>
</protein>
<dbReference type="RefSeq" id="WP_272099281.1">
    <property type="nucleotide sequence ID" value="NZ_JAQNDK010000003.1"/>
</dbReference>
<evidence type="ECO:0000313" key="2">
    <source>
        <dbReference type="EMBL" id="MDC0681869.1"/>
    </source>
</evidence>
<gene>
    <name evidence="2" type="ORF">POL72_29295</name>
</gene>